<gene>
    <name evidence="3" type="ordered locus">Rsph17025_0443</name>
</gene>
<reference evidence="3" key="1">
    <citation type="submission" date="2007-04" db="EMBL/GenBank/DDBJ databases">
        <title>Complete sequence of chromosome of Rhodobacter sphaeroides ATCC 17025.</title>
        <authorList>
            <consortium name="US DOE Joint Genome Institute"/>
            <person name="Copeland A."/>
            <person name="Lucas S."/>
            <person name="Lapidus A."/>
            <person name="Barry K."/>
            <person name="Detter J.C."/>
            <person name="Glavina del Rio T."/>
            <person name="Hammon N."/>
            <person name="Israni S."/>
            <person name="Dalin E."/>
            <person name="Tice H."/>
            <person name="Pitluck S."/>
            <person name="Chertkov O."/>
            <person name="Brettin T."/>
            <person name="Bruce D."/>
            <person name="Han C."/>
            <person name="Schmutz J."/>
            <person name="Larimer F."/>
            <person name="Land M."/>
            <person name="Hauser L."/>
            <person name="Kyrpides N."/>
            <person name="Kim E."/>
            <person name="Richardson P."/>
            <person name="Mackenzie C."/>
            <person name="Choudhary M."/>
            <person name="Donohue T.J."/>
            <person name="Kaplan S."/>
        </authorList>
    </citation>
    <scope>NUCLEOTIDE SEQUENCE [LARGE SCALE GENOMIC DNA]</scope>
    <source>
        <strain evidence="3">ATCC 17025</strain>
    </source>
</reference>
<dbReference type="AlphaFoldDB" id="A4WPN5"/>
<evidence type="ECO:0000313" key="3">
    <source>
        <dbReference type="EMBL" id="ABP69349.1"/>
    </source>
</evidence>
<dbReference type="EMBL" id="CP000661">
    <property type="protein sequence ID" value="ABP69349.1"/>
    <property type="molecule type" value="Genomic_DNA"/>
</dbReference>
<dbReference type="HOGENOM" id="CLU_310981_0_0_5"/>
<dbReference type="STRING" id="349102.Rsph17025_0443"/>
<feature type="region of interest" description="Disordered" evidence="1">
    <location>
        <begin position="1"/>
        <end position="20"/>
    </location>
</feature>
<evidence type="ECO:0000256" key="1">
    <source>
        <dbReference type="SAM" id="MobiDB-lite"/>
    </source>
</evidence>
<feature type="compositionally biased region" description="Pro residues" evidence="1">
    <location>
        <begin position="1"/>
        <end position="16"/>
    </location>
</feature>
<feature type="region of interest" description="Disordered" evidence="1">
    <location>
        <begin position="867"/>
        <end position="886"/>
    </location>
</feature>
<evidence type="ECO:0000259" key="2">
    <source>
        <dbReference type="Pfam" id="PF18763"/>
    </source>
</evidence>
<feature type="domain" description="DdrB-like" evidence="2">
    <location>
        <begin position="454"/>
        <end position="568"/>
    </location>
</feature>
<dbReference type="BioCyc" id="RSPH349102:G1G8M-456-MONOMER"/>
<dbReference type="Gene3D" id="1.10.530.10">
    <property type="match status" value="1"/>
</dbReference>
<dbReference type="InterPro" id="IPR041398">
    <property type="entry name" value="DdrB_dom"/>
</dbReference>
<sequence>MTDELPPPETGLPVPPDLDADSWDVMGAGWKAETIRTDAWSYSQKKRQALASEIYDRLTPDAKQRIADQRWDYENNWTDFEDMVLGEAATAAQTAPESFAGLPLSRDLFDQRIDAERRAEMDEAQAILDQPGGLIAEFVGAGARAMTDQTSLMMAPFGVTGSAWKTILGEAVMGGLGEAAVLPREYQVAKELGLPEPDPLMRIGAGAVLGGGLAAGVIGIGRGISHLRSRRAGIDTARALGADDLDATVAIEEAEAALRGDRTVQEVVKPAATTPEPGTLGDVLAAPGGLPPIAPDAPEGWGQIRNGIFAGESSGDYDALFGFSNRKGGEFFRVRLTQMTVDQAIAFSDPRGRYAQWVKSKIGRVATPMGAYQIVGSTLRDAKRALGLQGDELMTKALQERLGQWIYRTQGTGAWVGYRGPRESYTPDVGGDAPSFATSRGYTGSGQVTAGDAFRIDVGYEVVELSSLSRATGGLQPRDRSRVASDAWIADTAARLDPAQLMPSPTADRGAPIVGPDGVIESGNGRTAAIARAYERHPDRALAYRQQIEAAGFQIPAGMRQPVLIARRQTELSPADRSRFAIEAQDSGVAAMTPTEVARASSRAMTPEVLARFDPLQALTADANGEFVRSALAGLPRSARNAMFGSSGMLNKEGQRRLREALFARAWPDPEILARFTETDAGELKSLLEALDRAAPAWAALRADIEAGRIRPEMDIGPYVLDAMRLIGAARDLASREGLPIARALEELLDEIDLLDGAVAPLTAALVRKFWKNGRAASADEVASFLTRFADDARKAGGTATLFEAPGPREILLAIDRKAFGELPEDLGAPRRAVPAQPIELPARGFDDAADPEAVAADVAALEELGGADVRPPSKEAPDQVADAGKAMADREVVDAIAAARSELGDMEIEMPDGTTRSAAELLDDLDADAQADAVLQACAIGGAA</sequence>
<dbReference type="Pfam" id="PF18763">
    <property type="entry name" value="ddrB-ParB"/>
    <property type="match status" value="1"/>
</dbReference>
<protein>
    <recommendedName>
        <fullName evidence="2">DdrB-like domain-containing protein</fullName>
    </recommendedName>
</protein>
<organism evidence="3">
    <name type="scientific">Cereibacter sphaeroides (strain ATCC 17025 / ATH 2.4.3)</name>
    <name type="common">Rhodobacter sphaeroides</name>
    <dbReference type="NCBI Taxonomy" id="349102"/>
    <lineage>
        <taxon>Bacteria</taxon>
        <taxon>Pseudomonadati</taxon>
        <taxon>Pseudomonadota</taxon>
        <taxon>Alphaproteobacteria</taxon>
        <taxon>Rhodobacterales</taxon>
        <taxon>Paracoccaceae</taxon>
        <taxon>Cereibacter</taxon>
    </lineage>
</organism>
<dbReference type="KEGG" id="rsq:Rsph17025_0443"/>
<dbReference type="eggNOG" id="ENOG5030JFD">
    <property type="taxonomic scope" value="Bacteria"/>
</dbReference>
<proteinExistence type="predicted"/>
<accession>A4WPN5</accession>
<name>A4WPN5_CERS5</name>